<comment type="caution">
    <text evidence="7">Lacks conserved residue(s) required for the propagation of feature annotation.</text>
</comment>
<evidence type="ECO:0000259" key="8">
    <source>
        <dbReference type="Pfam" id="PF00156"/>
    </source>
</evidence>
<dbReference type="GO" id="GO:0019856">
    <property type="term" value="P:pyrimidine nucleobase biosynthetic process"/>
    <property type="evidence" value="ECO:0007669"/>
    <property type="project" value="InterPro"/>
</dbReference>
<evidence type="ECO:0000256" key="1">
    <source>
        <dbReference type="ARBA" id="ARBA00004889"/>
    </source>
</evidence>
<dbReference type="GO" id="GO:0044205">
    <property type="term" value="P:'de novo' UMP biosynthetic process"/>
    <property type="evidence" value="ECO:0007669"/>
    <property type="project" value="UniProtKB-UniRule"/>
</dbReference>
<feature type="binding site" evidence="7">
    <location>
        <position position="148"/>
    </location>
    <ligand>
        <name>orotate</name>
        <dbReference type="ChEBI" id="CHEBI:30839"/>
    </ligand>
</feature>
<comment type="caution">
    <text evidence="9">The sequence shown here is derived from an EMBL/GenBank/DDBJ whole genome shotgun (WGS) entry which is preliminary data.</text>
</comment>
<dbReference type="InterPro" id="IPR029057">
    <property type="entry name" value="PRTase-like"/>
</dbReference>
<comment type="function">
    <text evidence="7">Catalyzes the transfer of a ribosyl phosphate group from 5-phosphoribose 1-diphosphate to orotate, leading to the formation of orotidine monophosphate (OMP).</text>
</comment>
<feature type="binding site" evidence="7">
    <location>
        <position position="93"/>
    </location>
    <ligand>
        <name>5-phospho-alpha-D-ribose 1-diphosphate</name>
        <dbReference type="ChEBI" id="CHEBI:58017"/>
        <note>ligand shared between dimeric partners</note>
    </ligand>
</feature>
<dbReference type="InterPro" id="IPR050118">
    <property type="entry name" value="Pur/Pyrimidine_PRTase"/>
</dbReference>
<keyword evidence="7" id="KW-0460">Magnesium</keyword>
<dbReference type="GO" id="GO:0000287">
    <property type="term" value="F:magnesium ion binding"/>
    <property type="evidence" value="ECO:0007669"/>
    <property type="project" value="UniProtKB-UniRule"/>
</dbReference>
<reference evidence="10" key="1">
    <citation type="submission" date="2017-09" db="EMBL/GenBank/DDBJ databases">
        <title>Depth-based differentiation of microbial function through sediment-hosted aquifers and enrichment of novel symbionts in the deep terrestrial subsurface.</title>
        <authorList>
            <person name="Probst A.J."/>
            <person name="Ladd B."/>
            <person name="Jarett J.K."/>
            <person name="Geller-Mcgrath D.E."/>
            <person name="Sieber C.M.K."/>
            <person name="Emerson J.B."/>
            <person name="Anantharaman K."/>
            <person name="Thomas B.C."/>
            <person name="Malmstrom R."/>
            <person name="Stieglmeier M."/>
            <person name="Klingl A."/>
            <person name="Woyke T."/>
            <person name="Ryan C.M."/>
            <person name="Banfield J.F."/>
        </authorList>
    </citation>
    <scope>NUCLEOTIDE SEQUENCE [LARGE SCALE GENOMIC DNA]</scope>
</reference>
<dbReference type="PANTHER" id="PTHR43864:SF1">
    <property type="entry name" value="XANTHINE PHOSPHORIBOSYLTRANSFERASE"/>
    <property type="match status" value="1"/>
</dbReference>
<dbReference type="Pfam" id="PF00156">
    <property type="entry name" value="Pribosyltran"/>
    <property type="match status" value="1"/>
</dbReference>
<dbReference type="CDD" id="cd06223">
    <property type="entry name" value="PRTases_typeI"/>
    <property type="match status" value="1"/>
</dbReference>
<dbReference type="InterPro" id="IPR023031">
    <property type="entry name" value="OPRT"/>
</dbReference>
<dbReference type="PANTHER" id="PTHR43864">
    <property type="entry name" value="HYPOXANTHINE/GUANINE PHOSPHORIBOSYLTRANSFERASE"/>
    <property type="match status" value="1"/>
</dbReference>
<accession>A0A2M7S7U0</accession>
<keyword evidence="6 7" id="KW-0665">Pyrimidine biosynthesis</keyword>
<gene>
    <name evidence="7" type="primary">pyrE</name>
    <name evidence="9" type="ORF">COY52_09340</name>
</gene>
<evidence type="ECO:0000313" key="9">
    <source>
        <dbReference type="EMBL" id="PIZ15602.1"/>
    </source>
</evidence>
<dbReference type="EC" id="2.4.2.10" evidence="2 7"/>
<feature type="domain" description="Phosphoribosyltransferase" evidence="8">
    <location>
        <begin position="48"/>
        <end position="166"/>
    </location>
</feature>
<dbReference type="SUPFAM" id="SSF53271">
    <property type="entry name" value="PRTase-like"/>
    <property type="match status" value="1"/>
</dbReference>
<dbReference type="InterPro" id="IPR006273">
    <property type="entry name" value="Orotate_PRibTrfase_bac"/>
</dbReference>
<keyword evidence="4 7" id="KW-0808">Transferase</keyword>
<evidence type="ECO:0000256" key="2">
    <source>
        <dbReference type="ARBA" id="ARBA00011971"/>
    </source>
</evidence>
<comment type="catalytic activity">
    <reaction evidence="7">
        <text>orotidine 5'-phosphate + diphosphate = orotate + 5-phospho-alpha-D-ribose 1-diphosphate</text>
        <dbReference type="Rhea" id="RHEA:10380"/>
        <dbReference type="ChEBI" id="CHEBI:30839"/>
        <dbReference type="ChEBI" id="CHEBI:33019"/>
        <dbReference type="ChEBI" id="CHEBI:57538"/>
        <dbReference type="ChEBI" id="CHEBI:58017"/>
        <dbReference type="EC" id="2.4.2.10"/>
    </reaction>
</comment>
<evidence type="ECO:0000256" key="7">
    <source>
        <dbReference type="HAMAP-Rule" id="MF_01208"/>
    </source>
</evidence>
<dbReference type="AlphaFoldDB" id="A0A2M7S7U0"/>
<dbReference type="EMBL" id="PFMR01000251">
    <property type="protein sequence ID" value="PIZ15602.1"/>
    <property type="molecule type" value="Genomic_DNA"/>
</dbReference>
<dbReference type="Gene3D" id="3.40.50.2020">
    <property type="match status" value="1"/>
</dbReference>
<organism evidence="9 10">
    <name type="scientific">Candidatus Desantisbacteria bacterium CG_4_10_14_0_8_um_filter_48_22</name>
    <dbReference type="NCBI Taxonomy" id="1974543"/>
    <lineage>
        <taxon>Bacteria</taxon>
        <taxon>Candidatus Desantisiibacteriota</taxon>
    </lineage>
</organism>
<proteinExistence type="inferred from homology"/>
<name>A0A2M7S7U0_9BACT</name>
<evidence type="ECO:0000256" key="6">
    <source>
        <dbReference type="ARBA" id="ARBA00022975"/>
    </source>
</evidence>
<evidence type="ECO:0000256" key="5">
    <source>
        <dbReference type="ARBA" id="ARBA00022726"/>
    </source>
</evidence>
<dbReference type="UniPathway" id="UPA00070">
    <property type="reaction ID" value="UER00119"/>
</dbReference>
<comment type="cofactor">
    <cofactor evidence="7">
        <name>Mg(2+)</name>
        <dbReference type="ChEBI" id="CHEBI:18420"/>
    </cofactor>
</comment>
<dbReference type="InterPro" id="IPR000836">
    <property type="entry name" value="PRTase_dom"/>
</dbReference>
<dbReference type="Proteomes" id="UP000229307">
    <property type="component" value="Unassembled WGS sequence"/>
</dbReference>
<sequence>MSSDGKKVMDILGKSRALLSGHFLLTSGLHSNRYVQCALVLQYPNYAAFLASEIAKKFGNKKIDAVVSPAIGGIVIGQEVARVLKARSLFAERDEGRLTLRRGFELRNGERVLVVEDVLTTGGSVKEIIKIVRKSGAKLAGVGSIVNRSIKSLNFNAPVHSVVKLKIKTFDSQNCPLCKQGIPVVKPGSRKLK</sequence>
<evidence type="ECO:0000313" key="10">
    <source>
        <dbReference type="Proteomes" id="UP000229307"/>
    </source>
</evidence>
<comment type="pathway">
    <text evidence="1 7">Pyrimidine metabolism; UMP biosynthesis via de novo pathway; UMP from orotate: step 1/2.</text>
</comment>
<dbReference type="NCBIfam" id="TIGR01367">
    <property type="entry name" value="pyrE_Therm"/>
    <property type="match status" value="1"/>
</dbReference>
<dbReference type="GO" id="GO:0006166">
    <property type="term" value="P:purine ribonucleoside salvage"/>
    <property type="evidence" value="ECO:0007669"/>
    <property type="project" value="UniProtKB-KW"/>
</dbReference>
<dbReference type="GO" id="GO:0004588">
    <property type="term" value="F:orotate phosphoribosyltransferase activity"/>
    <property type="evidence" value="ECO:0007669"/>
    <property type="project" value="UniProtKB-UniRule"/>
</dbReference>
<comment type="subunit">
    <text evidence="7">Homodimer.</text>
</comment>
<feature type="binding site" description="in other chain" evidence="7">
    <location>
        <begin position="116"/>
        <end position="124"/>
    </location>
    <ligand>
        <name>5-phospho-alpha-D-ribose 1-diphosphate</name>
        <dbReference type="ChEBI" id="CHEBI:58017"/>
        <note>ligand shared between dimeric partners</note>
    </ligand>
</feature>
<keyword evidence="3 7" id="KW-0328">Glycosyltransferase</keyword>
<feature type="binding site" evidence="7">
    <location>
        <position position="120"/>
    </location>
    <ligand>
        <name>orotate</name>
        <dbReference type="ChEBI" id="CHEBI:30839"/>
    </ligand>
</feature>
<evidence type="ECO:0000256" key="4">
    <source>
        <dbReference type="ARBA" id="ARBA00022679"/>
    </source>
</evidence>
<comment type="similarity">
    <text evidence="7">Belongs to the purine/pyrimidine phosphoribosyltransferase family. PyrE subfamily.</text>
</comment>
<protein>
    <recommendedName>
        <fullName evidence="2 7">Orotate phosphoribosyltransferase</fullName>
        <shortName evidence="7">OPRT</shortName>
        <shortName evidence="7">OPRTase</shortName>
        <ecNumber evidence="2 7">2.4.2.10</ecNumber>
    </recommendedName>
</protein>
<dbReference type="HAMAP" id="MF_01208">
    <property type="entry name" value="PyrE"/>
    <property type="match status" value="1"/>
</dbReference>
<keyword evidence="5" id="KW-0660">Purine salvage</keyword>
<evidence type="ECO:0000256" key="3">
    <source>
        <dbReference type="ARBA" id="ARBA00022676"/>
    </source>
</evidence>